<proteinExistence type="predicted"/>
<evidence type="ECO:0000313" key="3">
    <source>
        <dbReference type="Proteomes" id="UP001249851"/>
    </source>
</evidence>
<feature type="domain" description="Integrase core" evidence="1">
    <location>
        <begin position="22"/>
        <end position="138"/>
    </location>
</feature>
<name>A0AAD9UWZ8_ACRCE</name>
<dbReference type="Pfam" id="PF24764">
    <property type="entry name" value="rva_4"/>
    <property type="match status" value="1"/>
</dbReference>
<organism evidence="2 3">
    <name type="scientific">Acropora cervicornis</name>
    <name type="common">Staghorn coral</name>
    <dbReference type="NCBI Taxonomy" id="6130"/>
    <lineage>
        <taxon>Eukaryota</taxon>
        <taxon>Metazoa</taxon>
        <taxon>Cnidaria</taxon>
        <taxon>Anthozoa</taxon>
        <taxon>Hexacorallia</taxon>
        <taxon>Scleractinia</taxon>
        <taxon>Astrocoeniina</taxon>
        <taxon>Acroporidae</taxon>
        <taxon>Acropora</taxon>
    </lineage>
</organism>
<dbReference type="AlphaFoldDB" id="A0AAD9UWZ8"/>
<reference evidence="2" key="2">
    <citation type="journal article" date="2023" name="Science">
        <title>Genomic signatures of disease resistance in endangered staghorn corals.</title>
        <authorList>
            <person name="Vollmer S.V."/>
            <person name="Selwyn J.D."/>
            <person name="Despard B.A."/>
            <person name="Roesel C.L."/>
        </authorList>
    </citation>
    <scope>NUCLEOTIDE SEQUENCE</scope>
    <source>
        <strain evidence="2">K2</strain>
    </source>
</reference>
<protein>
    <recommendedName>
        <fullName evidence="1">Integrase core domain-containing protein</fullName>
    </recommendedName>
</protein>
<comment type="caution">
    <text evidence="2">The sequence shown here is derived from an EMBL/GenBank/DDBJ whole genome shotgun (WGS) entry which is preliminary data.</text>
</comment>
<dbReference type="InterPro" id="IPR058913">
    <property type="entry name" value="Integrase_dom_put"/>
</dbReference>
<sequence length="211" mass="24663">MREVDPRGVEQRKHGHLHRRMYVSPGANFCWLINGYDKLKPFGFSIHGCVDGLSQRIRWLEVRHSNKNPRLIARYFLRSVKGAHGCPVRGTQNGILAAMQCYLCTEGLDEYAASKAHKYMKSTRNQQTESYWSHFRRQRSKEFGGRDCLILVCDNLREMEHKLQELRGDEDPNPIWEEYFHYVMERNGLVHPTSVLEAGELFQKLLHFAKG</sequence>
<dbReference type="PANTHER" id="PTHR46177">
    <property type="entry name" value="INTEGRASE CATALYTIC DOMAIN-CONTAINING PROTEIN"/>
    <property type="match status" value="1"/>
</dbReference>
<dbReference type="PANTHER" id="PTHR46177:SF1">
    <property type="entry name" value="INTEGRASE CATALYTIC DOMAIN-CONTAINING PROTEIN"/>
    <property type="match status" value="1"/>
</dbReference>
<dbReference type="EMBL" id="JARQWQ010000081">
    <property type="protein sequence ID" value="KAK2553036.1"/>
    <property type="molecule type" value="Genomic_DNA"/>
</dbReference>
<dbReference type="Proteomes" id="UP001249851">
    <property type="component" value="Unassembled WGS sequence"/>
</dbReference>
<accession>A0AAD9UWZ8</accession>
<reference evidence="2" key="1">
    <citation type="journal article" date="2023" name="G3 (Bethesda)">
        <title>Whole genome assembly and annotation of the endangered Caribbean coral Acropora cervicornis.</title>
        <authorList>
            <person name="Selwyn J.D."/>
            <person name="Vollmer S.V."/>
        </authorList>
    </citation>
    <scope>NUCLEOTIDE SEQUENCE</scope>
    <source>
        <strain evidence="2">K2</strain>
    </source>
</reference>
<gene>
    <name evidence="2" type="ORF">P5673_025761</name>
</gene>
<keyword evidence="3" id="KW-1185">Reference proteome</keyword>
<evidence type="ECO:0000313" key="2">
    <source>
        <dbReference type="EMBL" id="KAK2553036.1"/>
    </source>
</evidence>
<evidence type="ECO:0000259" key="1">
    <source>
        <dbReference type="Pfam" id="PF24764"/>
    </source>
</evidence>